<feature type="domain" description="Sulfotransferase" evidence="3">
    <location>
        <begin position="2"/>
        <end position="229"/>
    </location>
</feature>
<comment type="similarity">
    <text evidence="1">Belongs to the sulfotransferase 1 family.</text>
</comment>
<dbReference type="GO" id="GO:0008146">
    <property type="term" value="F:sulfotransferase activity"/>
    <property type="evidence" value="ECO:0007669"/>
    <property type="project" value="InterPro"/>
</dbReference>
<dbReference type="KEGG" id="lak:106175526"/>
<dbReference type="SUPFAM" id="SSF52540">
    <property type="entry name" value="P-loop containing nucleoside triphosphate hydrolases"/>
    <property type="match status" value="1"/>
</dbReference>
<evidence type="ECO:0000259" key="3">
    <source>
        <dbReference type="Pfam" id="PF00685"/>
    </source>
</evidence>
<reference evidence="5 6" key="1">
    <citation type="submission" date="2025-04" db="UniProtKB">
        <authorList>
            <consortium name="RefSeq"/>
        </authorList>
    </citation>
    <scope>IDENTIFICATION</scope>
    <source>
        <tissue evidence="5 6">Gonads</tissue>
    </source>
</reference>
<dbReference type="InterPro" id="IPR027417">
    <property type="entry name" value="P-loop_NTPase"/>
</dbReference>
<keyword evidence="4" id="KW-1185">Reference proteome</keyword>
<organism evidence="4 5">
    <name type="scientific">Lingula anatina</name>
    <name type="common">Brachiopod</name>
    <name type="synonym">Lingula unguis</name>
    <dbReference type="NCBI Taxonomy" id="7574"/>
    <lineage>
        <taxon>Eukaryota</taxon>
        <taxon>Metazoa</taxon>
        <taxon>Spiralia</taxon>
        <taxon>Lophotrochozoa</taxon>
        <taxon>Brachiopoda</taxon>
        <taxon>Linguliformea</taxon>
        <taxon>Lingulata</taxon>
        <taxon>Lingulida</taxon>
        <taxon>Linguloidea</taxon>
        <taxon>Lingulidae</taxon>
        <taxon>Lingula</taxon>
    </lineage>
</organism>
<dbReference type="InterPro" id="IPR000863">
    <property type="entry name" value="Sulfotransferase_dom"/>
</dbReference>
<gene>
    <name evidence="5 6" type="primary">LOC106175526</name>
</gene>
<protein>
    <submittedName>
        <fullName evidence="5">Sulfotransferase family cytosolic 1B member 1 isoform X1</fullName>
    </submittedName>
    <submittedName>
        <fullName evidence="6">Sulfotransferase family cytosolic 1B member 1 isoform X2</fullName>
    </submittedName>
</protein>
<dbReference type="RefSeq" id="XP_013413032.1">
    <property type="nucleotide sequence ID" value="XM_013557578.1"/>
</dbReference>
<name>A0A1S3JRR5_LINAN</name>
<dbReference type="Pfam" id="PF00685">
    <property type="entry name" value="Sulfotransfer_1"/>
    <property type="match status" value="1"/>
</dbReference>
<dbReference type="Proteomes" id="UP000085678">
    <property type="component" value="Unplaced"/>
</dbReference>
<dbReference type="Gene3D" id="3.40.50.300">
    <property type="entry name" value="P-loop containing nucleotide triphosphate hydrolases"/>
    <property type="match status" value="1"/>
</dbReference>
<accession>A0A1S3JRR5</accession>
<dbReference type="OrthoDB" id="205623at2759"/>
<evidence type="ECO:0000313" key="6">
    <source>
        <dbReference type="RefSeq" id="XP_013413033.1"/>
    </source>
</evidence>
<dbReference type="STRING" id="7574.A0A1S3JRR5"/>
<proteinExistence type="inferred from homology"/>
<evidence type="ECO:0000313" key="4">
    <source>
        <dbReference type="Proteomes" id="UP000085678"/>
    </source>
</evidence>
<dbReference type="RefSeq" id="XP_013413033.1">
    <property type="nucleotide sequence ID" value="XM_013557579.1"/>
</dbReference>
<dbReference type="PANTHER" id="PTHR11783">
    <property type="entry name" value="SULFOTRANSFERASE SULT"/>
    <property type="match status" value="1"/>
</dbReference>
<sequence>MVYLIQNDLDVSKAMDRNMEERFSYFEFPYPGLKTISQEKPPRFIKSHLPCHLLPKSMTTSKCKKIYVVRNPRDVTVSYYHFIRMINEIKYRGNFRGFFERFRLGMVAYGPWWDHVKGYWEHRDDENMLFLKYEDLQKDPYGGVKKIAKFLGKDLNEKEVYNVAVYCSFFCMKDNPASNYSWWDTFGLRDKKEAKFLRKGIVGDWKNYFTNDMCHKMDQVVDEKLAGTGLTFEYEIPKR</sequence>
<evidence type="ECO:0000313" key="5">
    <source>
        <dbReference type="RefSeq" id="XP_013413032.1"/>
    </source>
</evidence>
<keyword evidence="2" id="KW-0808">Transferase</keyword>
<dbReference type="AlphaFoldDB" id="A0A1S3JRR5"/>
<evidence type="ECO:0000256" key="1">
    <source>
        <dbReference type="ARBA" id="ARBA00005771"/>
    </source>
</evidence>
<evidence type="ECO:0000256" key="2">
    <source>
        <dbReference type="ARBA" id="ARBA00022679"/>
    </source>
</evidence>
<dbReference type="GeneID" id="106175526"/>